<dbReference type="GO" id="GO:0004252">
    <property type="term" value="F:serine-type endopeptidase activity"/>
    <property type="evidence" value="ECO:0007669"/>
    <property type="project" value="InterPro"/>
</dbReference>
<evidence type="ECO:0000259" key="2">
    <source>
        <dbReference type="Pfam" id="PF14291"/>
    </source>
</evidence>
<feature type="domain" description="Peptidase S8/S53" evidence="1">
    <location>
        <begin position="148"/>
        <end position="232"/>
    </location>
</feature>
<dbReference type="InterPro" id="IPR025398">
    <property type="entry name" value="DUF4371"/>
</dbReference>
<sequence length="528" mass="58145">MDPPSADVQRHLRPPHALRSQYAAPTFGISSYRSTSAPCCSPSDAATARRHHCHLPADLDELREHQHDISISRVNVGAIRFWGSRRRGGDGCQAAAQGIEQSHVVSTFERNKGHQLIFRVHLARVNINALQGVSFFDSVVVLIEHVSRMGPSKISWGVLKPDILAPGLNIVTTSATTGTGGGSPDSSWSSWFKVMSGTSMAAAHITGVVALLKAAHADRSPAAIKSAILTMVDPLDNGGEPILDEQHDNATSFAMIGHVNASRATDLGLVYDLDVRDYTSNICGIRGEKALKNITLDLDQLRGGWEHPRNVAQLSYHNGATQGYAAHDYLVFSKHMEKKTFNMMLMMAHIDSVFNKQKEKDAANARLRLTATIDVIRWLTFQACPFRGQDETPHSLNRSDFLEMVKLLAYYNNEVIEVVLENASGNAKYTSHEVQQEILSIIGRKVQEHFFDLIHVTDTPALTLKDSTCVVLADNNLSVQDVKGQGYDRASNMRGEWNGLKALILTECSYAYYIHCMAHQLQVVLVAA</sequence>
<dbReference type="Pfam" id="PF00082">
    <property type="entry name" value="Peptidase_S8"/>
    <property type="match status" value="1"/>
</dbReference>
<gene>
    <name evidence="3" type="ORF">U9M48_005081</name>
</gene>
<organism evidence="3 4">
    <name type="scientific">Paspalum notatum var. saurae</name>
    <dbReference type="NCBI Taxonomy" id="547442"/>
    <lineage>
        <taxon>Eukaryota</taxon>
        <taxon>Viridiplantae</taxon>
        <taxon>Streptophyta</taxon>
        <taxon>Embryophyta</taxon>
        <taxon>Tracheophyta</taxon>
        <taxon>Spermatophyta</taxon>
        <taxon>Magnoliopsida</taxon>
        <taxon>Liliopsida</taxon>
        <taxon>Poales</taxon>
        <taxon>Poaceae</taxon>
        <taxon>PACMAD clade</taxon>
        <taxon>Panicoideae</taxon>
        <taxon>Andropogonodae</taxon>
        <taxon>Paspaleae</taxon>
        <taxon>Paspalinae</taxon>
        <taxon>Paspalum</taxon>
    </lineage>
</organism>
<dbReference type="Proteomes" id="UP001341281">
    <property type="component" value="Chromosome 01"/>
</dbReference>
<dbReference type="Gene3D" id="3.40.50.200">
    <property type="entry name" value="Peptidase S8/S53 domain"/>
    <property type="match status" value="1"/>
</dbReference>
<dbReference type="SUPFAM" id="SSF52743">
    <property type="entry name" value="Subtilisin-like"/>
    <property type="match status" value="1"/>
</dbReference>
<reference evidence="3 4" key="1">
    <citation type="submission" date="2024-02" db="EMBL/GenBank/DDBJ databases">
        <title>High-quality chromosome-scale genome assembly of Pensacola bahiagrass (Paspalum notatum Flugge var. saurae).</title>
        <authorList>
            <person name="Vega J.M."/>
            <person name="Podio M."/>
            <person name="Orjuela J."/>
            <person name="Siena L.A."/>
            <person name="Pessino S.C."/>
            <person name="Combes M.C."/>
            <person name="Mariac C."/>
            <person name="Albertini E."/>
            <person name="Pupilli F."/>
            <person name="Ortiz J.P.A."/>
            <person name="Leblanc O."/>
        </authorList>
    </citation>
    <scope>NUCLEOTIDE SEQUENCE [LARGE SCALE GENOMIC DNA]</scope>
    <source>
        <strain evidence="3">R1</strain>
        <tissue evidence="3">Leaf</tissue>
    </source>
</reference>
<proteinExistence type="predicted"/>
<dbReference type="EMBL" id="CP144745">
    <property type="protein sequence ID" value="WVZ54256.1"/>
    <property type="molecule type" value="Genomic_DNA"/>
</dbReference>
<dbReference type="AlphaFoldDB" id="A0AAQ3SI69"/>
<name>A0AAQ3SI69_PASNO</name>
<evidence type="ECO:0000259" key="1">
    <source>
        <dbReference type="Pfam" id="PF00082"/>
    </source>
</evidence>
<dbReference type="InterPro" id="IPR036852">
    <property type="entry name" value="Peptidase_S8/S53_dom_sf"/>
</dbReference>
<evidence type="ECO:0000313" key="3">
    <source>
        <dbReference type="EMBL" id="WVZ54256.1"/>
    </source>
</evidence>
<evidence type="ECO:0008006" key="5">
    <source>
        <dbReference type="Google" id="ProtNLM"/>
    </source>
</evidence>
<dbReference type="InterPro" id="IPR000209">
    <property type="entry name" value="Peptidase_S8/S53_dom"/>
</dbReference>
<dbReference type="GO" id="GO:0006508">
    <property type="term" value="P:proteolysis"/>
    <property type="evidence" value="ECO:0007669"/>
    <property type="project" value="InterPro"/>
</dbReference>
<keyword evidence="4" id="KW-1185">Reference proteome</keyword>
<feature type="domain" description="DUF4371" evidence="2">
    <location>
        <begin position="331"/>
        <end position="446"/>
    </location>
</feature>
<dbReference type="PANTHER" id="PTHR45749">
    <property type="match status" value="1"/>
</dbReference>
<accession>A0AAQ3SI69</accession>
<evidence type="ECO:0000313" key="4">
    <source>
        <dbReference type="Proteomes" id="UP001341281"/>
    </source>
</evidence>
<dbReference type="PANTHER" id="PTHR45749:SF37">
    <property type="entry name" value="OS05G0311600 PROTEIN"/>
    <property type="match status" value="1"/>
</dbReference>
<protein>
    <recommendedName>
        <fullName evidence="5">Peptidase S8/S53 domain-containing protein</fullName>
    </recommendedName>
</protein>
<dbReference type="Pfam" id="PF14291">
    <property type="entry name" value="DUF4371"/>
    <property type="match status" value="1"/>
</dbReference>